<name>A0ABV8U7Z0_9PROT</name>
<comment type="caution">
    <text evidence="1">The sequence shown here is derived from an EMBL/GenBank/DDBJ whole genome shotgun (WGS) entry which is preliminary data.</text>
</comment>
<dbReference type="GO" id="GO:0016757">
    <property type="term" value="F:glycosyltransferase activity"/>
    <property type="evidence" value="ECO:0007669"/>
    <property type="project" value="UniProtKB-KW"/>
</dbReference>
<organism evidence="1 2">
    <name type="scientific">Kordiimonas lipolytica</name>
    <dbReference type="NCBI Taxonomy" id="1662421"/>
    <lineage>
        <taxon>Bacteria</taxon>
        <taxon>Pseudomonadati</taxon>
        <taxon>Pseudomonadota</taxon>
        <taxon>Alphaproteobacteria</taxon>
        <taxon>Kordiimonadales</taxon>
        <taxon>Kordiimonadaceae</taxon>
        <taxon>Kordiimonas</taxon>
    </lineage>
</organism>
<evidence type="ECO:0000313" key="2">
    <source>
        <dbReference type="Proteomes" id="UP001595776"/>
    </source>
</evidence>
<dbReference type="EC" id="2.4.-.-" evidence="1"/>
<keyword evidence="1" id="KW-0328">Glycosyltransferase</keyword>
<protein>
    <submittedName>
        <fullName evidence="1">Glycosyltransferase</fullName>
        <ecNumber evidence="1">2.4.-.-</ecNumber>
    </submittedName>
</protein>
<evidence type="ECO:0000313" key="1">
    <source>
        <dbReference type="EMBL" id="MFC4347210.1"/>
    </source>
</evidence>
<dbReference type="SUPFAM" id="SSF53756">
    <property type="entry name" value="UDP-Glycosyltransferase/glycogen phosphorylase"/>
    <property type="match status" value="1"/>
</dbReference>
<accession>A0ABV8U7Z0</accession>
<sequence>MHALVTAPIPSHPQNHGNRARVYSVCREIQARGYQLHYVYTGLEGLSEEQEQAMREAWEHVYILPREKVIKKRSRRRHHLIDDWHSPDVTKLTSRILDIWDIRLCLANYVWQSAWLEAVPKDIPRYIDTHDVFGNRHKTLKRDGIEPSWFYTTPKEEAKALARASRVIAIQDEEAKTFRGLTDTPVSTLGFFDPPQFLKGRKMPGQAKLKVGYIASDNPINVNALKGLSIALKERPALHDQCELFLAGPICNTAPADEPFYERLGFVPSVEGFYSDMDIVLNPNVGGTGLKIKSVEALRFGRPLLATRDAMIGIPTEHPLHACATIGALCDGLATLAADRKELDVLQQSGQEIYGAYLKAQYETLDLLFPRLTKAEDSAA</sequence>
<dbReference type="EMBL" id="JBHSCR010000003">
    <property type="protein sequence ID" value="MFC4347210.1"/>
    <property type="molecule type" value="Genomic_DNA"/>
</dbReference>
<keyword evidence="2" id="KW-1185">Reference proteome</keyword>
<keyword evidence="1" id="KW-0808">Transferase</keyword>
<proteinExistence type="predicted"/>
<dbReference type="Proteomes" id="UP001595776">
    <property type="component" value="Unassembled WGS sequence"/>
</dbReference>
<dbReference type="RefSeq" id="WP_068149762.1">
    <property type="nucleotide sequence ID" value="NZ_JBHSCR010000003.1"/>
</dbReference>
<gene>
    <name evidence="1" type="ORF">ACFO5Q_05075</name>
</gene>
<reference evidence="2" key="1">
    <citation type="journal article" date="2019" name="Int. J. Syst. Evol. Microbiol.">
        <title>The Global Catalogue of Microorganisms (GCM) 10K type strain sequencing project: providing services to taxonomists for standard genome sequencing and annotation.</title>
        <authorList>
            <consortium name="The Broad Institute Genomics Platform"/>
            <consortium name="The Broad Institute Genome Sequencing Center for Infectious Disease"/>
            <person name="Wu L."/>
            <person name="Ma J."/>
        </authorList>
    </citation>
    <scope>NUCLEOTIDE SEQUENCE [LARGE SCALE GENOMIC DNA]</scope>
    <source>
        <strain evidence="2">CGMCC 1.15304</strain>
    </source>
</reference>
<dbReference type="Pfam" id="PF13692">
    <property type="entry name" value="Glyco_trans_1_4"/>
    <property type="match status" value="1"/>
</dbReference>